<evidence type="ECO:0000313" key="1">
    <source>
        <dbReference type="EMBL" id="GFC62947.1"/>
    </source>
</evidence>
<dbReference type="EMBL" id="BKCJ010995913">
    <property type="protein sequence ID" value="GFC62947.1"/>
    <property type="molecule type" value="Genomic_DNA"/>
</dbReference>
<gene>
    <name evidence="1" type="ORF">Tci_834917</name>
</gene>
<sequence length="41" mass="4772">LGHKNVRLYSLEEWIQGCGSIISLKNMVMVRGVILYWHETP</sequence>
<reference evidence="1" key="1">
    <citation type="journal article" date="2019" name="Sci. Rep.">
        <title>Draft genome of Tanacetum cinerariifolium, the natural source of mosquito coil.</title>
        <authorList>
            <person name="Yamashiro T."/>
            <person name="Shiraishi A."/>
            <person name="Satake H."/>
            <person name="Nakayama K."/>
        </authorList>
    </citation>
    <scope>NUCLEOTIDE SEQUENCE</scope>
</reference>
<accession>A0A699Q8D2</accession>
<feature type="non-terminal residue" evidence="1">
    <location>
        <position position="1"/>
    </location>
</feature>
<name>A0A699Q8D2_TANCI</name>
<protein>
    <submittedName>
        <fullName evidence="1">Uncharacterized protein</fullName>
    </submittedName>
</protein>
<dbReference type="AlphaFoldDB" id="A0A699Q8D2"/>
<organism evidence="1">
    <name type="scientific">Tanacetum cinerariifolium</name>
    <name type="common">Dalmatian daisy</name>
    <name type="synonym">Chrysanthemum cinerariifolium</name>
    <dbReference type="NCBI Taxonomy" id="118510"/>
    <lineage>
        <taxon>Eukaryota</taxon>
        <taxon>Viridiplantae</taxon>
        <taxon>Streptophyta</taxon>
        <taxon>Embryophyta</taxon>
        <taxon>Tracheophyta</taxon>
        <taxon>Spermatophyta</taxon>
        <taxon>Magnoliopsida</taxon>
        <taxon>eudicotyledons</taxon>
        <taxon>Gunneridae</taxon>
        <taxon>Pentapetalae</taxon>
        <taxon>asterids</taxon>
        <taxon>campanulids</taxon>
        <taxon>Asterales</taxon>
        <taxon>Asteraceae</taxon>
        <taxon>Asteroideae</taxon>
        <taxon>Anthemideae</taxon>
        <taxon>Anthemidinae</taxon>
        <taxon>Tanacetum</taxon>
    </lineage>
</organism>
<comment type="caution">
    <text evidence="1">The sequence shown here is derived from an EMBL/GenBank/DDBJ whole genome shotgun (WGS) entry which is preliminary data.</text>
</comment>
<proteinExistence type="predicted"/>